<dbReference type="InterPro" id="IPR003661">
    <property type="entry name" value="HisK_dim/P_dom"/>
</dbReference>
<keyword evidence="6" id="KW-0418">Kinase</keyword>
<dbReference type="PANTHER" id="PTHR43065">
    <property type="entry name" value="SENSOR HISTIDINE KINASE"/>
    <property type="match status" value="1"/>
</dbReference>
<keyword evidence="14" id="KW-1185">Reference proteome</keyword>
<feature type="domain" description="Response regulatory" evidence="11">
    <location>
        <begin position="531"/>
        <end position="645"/>
    </location>
</feature>
<sequence length="646" mass="71909">MSSGNFAAQPSNEMFQSVLDALPFCVFWKDRNSVFLGCNQALADIANLNSPKDIIGKTDYDLPWTTEESDFYRECDRRVMESGKAEVNIIESLRQADGRISWLETSKIPLTNADGDIIGILAAFHDITARKKLEDENIANQKLDSLGTLAAGLAHDFNNILMMILGSSQLAKMKVTNGSDKEEISKHLDNIEHATTQASVLTEKFMNYSEHGEVTKTVCNLAEMLEEMTSFVQSGINSEIKYEAHNTQGSLYADINQIHQVLNNILINAAQASANNEEITITIKNCEIKPDEHPELHAGNYFAISIKDRGIGISDEHKKDIFKPYFSTKENGHGLGLSSCWTIVKNHNGTIQVESEIGVGSTFTIYLPIFEKNKNIKPMHQPFSNEIVPGSGRILYIEDDQNTLAATYEMLEQLGYEVQCYSNVVCAIDYIKKQPDDFDLVISDFIIGDFLQGGIEVLDTVRQVRPDCPVVLLTGYFQSLEKRAESKPQFSFIAQKPIGIAKISQIVNRFIKSTKSANTAGMKQATANAKTILVVDDEPLIVKFLACFISFHDYNVVTAKNGQLALEKLNEETIDLIVTDQSMPDMTGIELSKQVKRSFPNMPIIISSGYSSEIGTHNVEEFGISHFHKKGSNTEELIEQITQLLS</sequence>
<dbReference type="SUPFAM" id="SSF55874">
    <property type="entry name" value="ATPase domain of HSP90 chaperone/DNA topoisomerase II/histidine kinase"/>
    <property type="match status" value="1"/>
</dbReference>
<evidence type="ECO:0000256" key="1">
    <source>
        <dbReference type="ARBA" id="ARBA00000085"/>
    </source>
</evidence>
<comment type="catalytic activity">
    <reaction evidence="1">
        <text>ATP + protein L-histidine = ADP + protein N-phospho-L-histidine.</text>
        <dbReference type="EC" id="2.7.13.3"/>
    </reaction>
</comment>
<evidence type="ECO:0000256" key="4">
    <source>
        <dbReference type="ARBA" id="ARBA00022679"/>
    </source>
</evidence>
<keyword evidence="7" id="KW-0067">ATP-binding</keyword>
<reference evidence="14" key="1">
    <citation type="submission" date="2023-09" db="EMBL/GenBank/DDBJ databases">
        <authorList>
            <person name="Li S."/>
            <person name="Li X."/>
            <person name="Zhang C."/>
            <person name="Zhao Z."/>
        </authorList>
    </citation>
    <scope>NUCLEOTIDE SEQUENCE [LARGE SCALE GENOMIC DNA]</scope>
    <source>
        <strain evidence="14">SQ345</strain>
    </source>
</reference>
<dbReference type="PROSITE" id="PS50113">
    <property type="entry name" value="PAC"/>
    <property type="match status" value="1"/>
</dbReference>
<accession>A0ABY9TIL7</accession>
<evidence type="ECO:0000256" key="3">
    <source>
        <dbReference type="ARBA" id="ARBA00022553"/>
    </source>
</evidence>
<dbReference type="InterPro" id="IPR036097">
    <property type="entry name" value="HisK_dim/P_sf"/>
</dbReference>
<dbReference type="SUPFAM" id="SSF47384">
    <property type="entry name" value="Homodimeric domain of signal transducing histidine kinase"/>
    <property type="match status" value="1"/>
</dbReference>
<dbReference type="EMBL" id="CP134146">
    <property type="protein sequence ID" value="WNC68669.1"/>
    <property type="molecule type" value="Genomic_DNA"/>
</dbReference>
<proteinExistence type="predicted"/>
<dbReference type="InterPro" id="IPR011006">
    <property type="entry name" value="CheY-like_superfamily"/>
</dbReference>
<keyword evidence="5" id="KW-0547">Nucleotide-binding</keyword>
<dbReference type="InterPro" id="IPR004358">
    <property type="entry name" value="Sig_transdc_His_kin-like_C"/>
</dbReference>
<dbReference type="InterPro" id="IPR005467">
    <property type="entry name" value="His_kinase_dom"/>
</dbReference>
<dbReference type="CDD" id="cd00130">
    <property type="entry name" value="PAS"/>
    <property type="match status" value="1"/>
</dbReference>
<dbReference type="EC" id="2.7.13.3" evidence="2"/>
<dbReference type="InterPro" id="IPR001789">
    <property type="entry name" value="Sig_transdc_resp-reg_receiver"/>
</dbReference>
<dbReference type="Pfam" id="PF00512">
    <property type="entry name" value="HisKA"/>
    <property type="match status" value="1"/>
</dbReference>
<dbReference type="RefSeq" id="WP_348387823.1">
    <property type="nucleotide sequence ID" value="NZ_CP134146.1"/>
</dbReference>
<dbReference type="CDD" id="cd00082">
    <property type="entry name" value="HisKA"/>
    <property type="match status" value="1"/>
</dbReference>
<dbReference type="PANTHER" id="PTHR43065:SF46">
    <property type="entry name" value="C4-DICARBOXYLATE TRANSPORT SENSOR PROTEIN DCTB"/>
    <property type="match status" value="1"/>
</dbReference>
<keyword evidence="3 9" id="KW-0597">Phosphoprotein</keyword>
<gene>
    <name evidence="13" type="ORF">RI845_00635</name>
</gene>
<dbReference type="PROSITE" id="PS50109">
    <property type="entry name" value="HIS_KIN"/>
    <property type="match status" value="1"/>
</dbReference>
<dbReference type="SMART" id="SM00448">
    <property type="entry name" value="REC"/>
    <property type="match status" value="2"/>
</dbReference>
<feature type="domain" description="PAC" evidence="12">
    <location>
        <begin position="83"/>
        <end position="139"/>
    </location>
</feature>
<evidence type="ECO:0000256" key="6">
    <source>
        <dbReference type="ARBA" id="ARBA00022777"/>
    </source>
</evidence>
<dbReference type="SMART" id="SM00388">
    <property type="entry name" value="HisKA"/>
    <property type="match status" value="1"/>
</dbReference>
<evidence type="ECO:0000256" key="5">
    <source>
        <dbReference type="ARBA" id="ARBA00022741"/>
    </source>
</evidence>
<dbReference type="NCBIfam" id="TIGR00229">
    <property type="entry name" value="sensory_box"/>
    <property type="match status" value="1"/>
</dbReference>
<dbReference type="Pfam" id="PF02518">
    <property type="entry name" value="HATPase_c"/>
    <property type="match status" value="1"/>
</dbReference>
<dbReference type="SUPFAM" id="SSF52172">
    <property type="entry name" value="CheY-like"/>
    <property type="match status" value="2"/>
</dbReference>
<dbReference type="InterPro" id="IPR036890">
    <property type="entry name" value="HATPase_C_sf"/>
</dbReference>
<dbReference type="SUPFAM" id="SSF55785">
    <property type="entry name" value="PYP-like sensor domain (PAS domain)"/>
    <property type="match status" value="1"/>
</dbReference>
<dbReference type="Gene3D" id="3.30.565.10">
    <property type="entry name" value="Histidine kinase-like ATPase, C-terminal domain"/>
    <property type="match status" value="1"/>
</dbReference>
<dbReference type="InterPro" id="IPR003594">
    <property type="entry name" value="HATPase_dom"/>
</dbReference>
<keyword evidence="8" id="KW-0902">Two-component regulatory system</keyword>
<evidence type="ECO:0000256" key="7">
    <source>
        <dbReference type="ARBA" id="ARBA00022840"/>
    </source>
</evidence>
<feature type="modified residue" description="4-aspartylphosphate" evidence="9">
    <location>
        <position position="580"/>
    </location>
</feature>
<dbReference type="Gene3D" id="3.30.450.20">
    <property type="entry name" value="PAS domain"/>
    <property type="match status" value="1"/>
</dbReference>
<evidence type="ECO:0000256" key="8">
    <source>
        <dbReference type="ARBA" id="ARBA00023012"/>
    </source>
</evidence>
<evidence type="ECO:0000256" key="9">
    <source>
        <dbReference type="PROSITE-ProRule" id="PRU00169"/>
    </source>
</evidence>
<dbReference type="Pfam" id="PF00072">
    <property type="entry name" value="Response_reg"/>
    <property type="match status" value="2"/>
</dbReference>
<dbReference type="InterPro" id="IPR013656">
    <property type="entry name" value="PAS_4"/>
</dbReference>
<feature type="domain" description="Histidine kinase" evidence="10">
    <location>
        <begin position="152"/>
        <end position="371"/>
    </location>
</feature>
<evidence type="ECO:0000259" key="12">
    <source>
        <dbReference type="PROSITE" id="PS50113"/>
    </source>
</evidence>
<dbReference type="Pfam" id="PF08448">
    <property type="entry name" value="PAS_4"/>
    <property type="match status" value="1"/>
</dbReference>
<organism evidence="13 14">
    <name type="scientific">Thalassotalea nanhaiensis</name>
    <dbReference type="NCBI Taxonomy" id="3065648"/>
    <lineage>
        <taxon>Bacteria</taxon>
        <taxon>Pseudomonadati</taxon>
        <taxon>Pseudomonadota</taxon>
        <taxon>Gammaproteobacteria</taxon>
        <taxon>Alteromonadales</taxon>
        <taxon>Colwelliaceae</taxon>
        <taxon>Thalassotalea</taxon>
    </lineage>
</organism>
<dbReference type="Gene3D" id="1.10.287.130">
    <property type="match status" value="1"/>
</dbReference>
<evidence type="ECO:0000256" key="2">
    <source>
        <dbReference type="ARBA" id="ARBA00012438"/>
    </source>
</evidence>
<dbReference type="CDD" id="cd00156">
    <property type="entry name" value="REC"/>
    <property type="match status" value="1"/>
</dbReference>
<feature type="modified residue" description="4-aspartylphosphate" evidence="9">
    <location>
        <position position="444"/>
    </location>
</feature>
<dbReference type="Gene3D" id="3.40.50.2300">
    <property type="match status" value="2"/>
</dbReference>
<dbReference type="InterPro" id="IPR035965">
    <property type="entry name" value="PAS-like_dom_sf"/>
</dbReference>
<evidence type="ECO:0000313" key="14">
    <source>
        <dbReference type="Proteomes" id="UP001248581"/>
    </source>
</evidence>
<dbReference type="Proteomes" id="UP001248581">
    <property type="component" value="Chromosome"/>
</dbReference>
<evidence type="ECO:0000313" key="13">
    <source>
        <dbReference type="EMBL" id="WNC68669.1"/>
    </source>
</evidence>
<evidence type="ECO:0000259" key="11">
    <source>
        <dbReference type="PROSITE" id="PS50110"/>
    </source>
</evidence>
<dbReference type="PROSITE" id="PS50110">
    <property type="entry name" value="RESPONSE_REGULATORY"/>
    <property type="match status" value="2"/>
</dbReference>
<feature type="domain" description="Response regulatory" evidence="11">
    <location>
        <begin position="393"/>
        <end position="511"/>
    </location>
</feature>
<dbReference type="InterPro" id="IPR000700">
    <property type="entry name" value="PAS-assoc_C"/>
</dbReference>
<protein>
    <recommendedName>
        <fullName evidence="2">histidine kinase</fullName>
        <ecNumber evidence="2">2.7.13.3</ecNumber>
    </recommendedName>
</protein>
<name>A0ABY9TIL7_9GAMM</name>
<keyword evidence="4" id="KW-0808">Transferase</keyword>
<dbReference type="SMART" id="SM00387">
    <property type="entry name" value="HATPase_c"/>
    <property type="match status" value="1"/>
</dbReference>
<dbReference type="PRINTS" id="PR00344">
    <property type="entry name" value="BCTRLSENSOR"/>
</dbReference>
<evidence type="ECO:0000259" key="10">
    <source>
        <dbReference type="PROSITE" id="PS50109"/>
    </source>
</evidence>
<dbReference type="InterPro" id="IPR000014">
    <property type="entry name" value="PAS"/>
</dbReference>